<dbReference type="AlphaFoldDB" id="A0AAW7M1I1"/>
<protein>
    <submittedName>
        <fullName evidence="1">Uncharacterized protein</fullName>
    </submittedName>
</protein>
<name>A0AAW7M1I1_9MICO</name>
<dbReference type="Proteomes" id="UP001172737">
    <property type="component" value="Unassembled WGS sequence"/>
</dbReference>
<proteinExistence type="predicted"/>
<keyword evidence="2" id="KW-1185">Reference proteome</keyword>
<evidence type="ECO:0000313" key="2">
    <source>
        <dbReference type="Proteomes" id="UP001172737"/>
    </source>
</evidence>
<dbReference type="RefSeq" id="WP_301119822.1">
    <property type="nucleotide sequence ID" value="NZ_JAUHPX010000005.1"/>
</dbReference>
<evidence type="ECO:0000313" key="1">
    <source>
        <dbReference type="EMBL" id="MDN4488314.1"/>
    </source>
</evidence>
<accession>A0AAW7M1I1</accession>
<comment type="caution">
    <text evidence="1">The sequence shown here is derived from an EMBL/GenBank/DDBJ whole genome shotgun (WGS) entry which is preliminary data.</text>
</comment>
<reference evidence="1" key="1">
    <citation type="submission" date="2023-06" db="EMBL/GenBank/DDBJ databases">
        <title>Sysu t00039.</title>
        <authorList>
            <person name="Gao L."/>
            <person name="Fang B.-Z."/>
            <person name="Li W.-J."/>
        </authorList>
    </citation>
    <scope>NUCLEOTIDE SEQUENCE</scope>
    <source>
        <strain evidence="1">SYSU T00039</strain>
    </source>
</reference>
<sequence>MIELGSFASVMAVVTGPLAAGVEGRGYGVAAVQNGASAHELRVFIENGLLGFCVATDWEIVSIAAYPAVERAAWNRWSITPDAFARWRGEPPPADQAGAETVARFVARVGELEALARDIGRWQDVRRGRLPR</sequence>
<dbReference type="EMBL" id="JAUHPX010000005">
    <property type="protein sequence ID" value="MDN4488314.1"/>
    <property type="molecule type" value="Genomic_DNA"/>
</dbReference>
<gene>
    <name evidence="1" type="ORF">QQX10_09055</name>
</gene>
<organism evidence="1 2">
    <name type="scientific">Demequina lignilytica</name>
    <dbReference type="NCBI Taxonomy" id="3051663"/>
    <lineage>
        <taxon>Bacteria</taxon>
        <taxon>Bacillati</taxon>
        <taxon>Actinomycetota</taxon>
        <taxon>Actinomycetes</taxon>
        <taxon>Micrococcales</taxon>
        <taxon>Demequinaceae</taxon>
        <taxon>Demequina</taxon>
    </lineage>
</organism>